<keyword evidence="8 9" id="KW-0546">Nucleotide metabolism</keyword>
<evidence type="ECO:0000256" key="4">
    <source>
        <dbReference type="ARBA" id="ARBA00022723"/>
    </source>
</evidence>
<protein>
    <recommendedName>
        <fullName evidence="3 9">5'-nucleotidase</fullName>
        <ecNumber evidence="3 9">3.1.3.5</ecNumber>
    </recommendedName>
</protein>
<keyword evidence="7" id="KW-0460">Magnesium</keyword>
<dbReference type="NCBIfam" id="TIGR01544">
    <property type="entry name" value="HAD-SF-IE"/>
    <property type="match status" value="1"/>
</dbReference>
<gene>
    <name evidence="10" type="ORF">OFUS_LOCUS14417</name>
</gene>
<evidence type="ECO:0000256" key="6">
    <source>
        <dbReference type="ARBA" id="ARBA00022801"/>
    </source>
</evidence>
<dbReference type="PANTHER" id="PTHR13045:SF0">
    <property type="entry name" value="7-METHYLGUANOSINE PHOSPHATE-SPECIFIC 5'-NUCLEOTIDASE"/>
    <property type="match status" value="1"/>
</dbReference>
<evidence type="ECO:0000313" key="10">
    <source>
        <dbReference type="EMBL" id="CAH1788977.1"/>
    </source>
</evidence>
<keyword evidence="11" id="KW-1185">Reference proteome</keyword>
<dbReference type="EC" id="3.1.3.5" evidence="3 9"/>
<dbReference type="InterPro" id="IPR036412">
    <property type="entry name" value="HAD-like_sf"/>
</dbReference>
<evidence type="ECO:0000256" key="2">
    <source>
        <dbReference type="ARBA" id="ARBA00008389"/>
    </source>
</evidence>
<dbReference type="GO" id="GO:0000166">
    <property type="term" value="F:nucleotide binding"/>
    <property type="evidence" value="ECO:0007669"/>
    <property type="project" value="UniProtKB-KW"/>
</dbReference>
<dbReference type="FunFam" id="1.10.150.340:FF:000001">
    <property type="entry name" value="Cytosolic 5-nucleotidase 3-like"/>
    <property type="match status" value="1"/>
</dbReference>
<dbReference type="SFLD" id="SFLDG01128">
    <property type="entry name" value="C1.4:_5'-Nucleotidase_Like"/>
    <property type="match status" value="1"/>
</dbReference>
<keyword evidence="6 9" id="KW-0378">Hydrolase</keyword>
<evidence type="ECO:0000256" key="7">
    <source>
        <dbReference type="ARBA" id="ARBA00022842"/>
    </source>
</evidence>
<dbReference type="EMBL" id="CAIIXF020000007">
    <property type="protein sequence ID" value="CAH1788977.1"/>
    <property type="molecule type" value="Genomic_DNA"/>
</dbReference>
<dbReference type="Gene3D" id="3.40.50.1000">
    <property type="entry name" value="HAD superfamily/HAD-like"/>
    <property type="match status" value="1"/>
</dbReference>
<keyword evidence="4" id="KW-0479">Metal-binding</keyword>
<evidence type="ECO:0000256" key="3">
    <source>
        <dbReference type="ARBA" id="ARBA00012643"/>
    </source>
</evidence>
<keyword evidence="9" id="KW-0963">Cytoplasm</keyword>
<evidence type="ECO:0000256" key="9">
    <source>
        <dbReference type="RuleBase" id="RU361276"/>
    </source>
</evidence>
<keyword evidence="5 9" id="KW-0547">Nucleotide-binding</keyword>
<dbReference type="SFLD" id="SFLDS00003">
    <property type="entry name" value="Haloacid_Dehalogenase"/>
    <property type="match status" value="1"/>
</dbReference>
<dbReference type="FunFam" id="3.40.50.1000:FF:000032">
    <property type="entry name" value="Cytosolic 5-nucleotidase 3-like"/>
    <property type="match status" value="1"/>
</dbReference>
<dbReference type="GO" id="GO:0000287">
    <property type="term" value="F:magnesium ion binding"/>
    <property type="evidence" value="ECO:0007669"/>
    <property type="project" value="InterPro"/>
</dbReference>
<dbReference type="PANTHER" id="PTHR13045">
    <property type="entry name" value="5'-NUCLEOTIDASE"/>
    <property type="match status" value="1"/>
</dbReference>
<dbReference type="GO" id="GO:0009117">
    <property type="term" value="P:nucleotide metabolic process"/>
    <property type="evidence" value="ECO:0007669"/>
    <property type="project" value="UniProtKB-KW"/>
</dbReference>
<dbReference type="Proteomes" id="UP000749559">
    <property type="component" value="Unassembled WGS sequence"/>
</dbReference>
<comment type="subcellular location">
    <subcellularLocation>
        <location evidence="9">Cytoplasm</location>
    </subcellularLocation>
</comment>
<dbReference type="InterPro" id="IPR023214">
    <property type="entry name" value="HAD_sf"/>
</dbReference>
<proteinExistence type="inferred from homology"/>
<dbReference type="GO" id="GO:0008253">
    <property type="term" value="F:5'-nucleotidase activity"/>
    <property type="evidence" value="ECO:0007669"/>
    <property type="project" value="UniProtKB-EC"/>
</dbReference>
<evidence type="ECO:0000256" key="5">
    <source>
        <dbReference type="ARBA" id="ARBA00022741"/>
    </source>
</evidence>
<dbReference type="Pfam" id="PF05822">
    <property type="entry name" value="UMPH-1"/>
    <property type="match status" value="1"/>
</dbReference>
<dbReference type="OrthoDB" id="10014216at2759"/>
<name>A0A8J1UF54_OWEFU</name>
<comment type="catalytic activity">
    <reaction evidence="1 9">
        <text>a ribonucleoside 5'-phosphate + H2O = a ribonucleoside + phosphate</text>
        <dbReference type="Rhea" id="RHEA:12484"/>
        <dbReference type="ChEBI" id="CHEBI:15377"/>
        <dbReference type="ChEBI" id="CHEBI:18254"/>
        <dbReference type="ChEBI" id="CHEBI:43474"/>
        <dbReference type="ChEBI" id="CHEBI:58043"/>
        <dbReference type="EC" id="3.1.3.5"/>
    </reaction>
</comment>
<dbReference type="AlphaFoldDB" id="A0A8J1UF54"/>
<accession>A0A8J1UF54</accession>
<evidence type="ECO:0000256" key="1">
    <source>
        <dbReference type="ARBA" id="ARBA00000815"/>
    </source>
</evidence>
<dbReference type="InterPro" id="IPR006434">
    <property type="entry name" value="Pyrimidine_nucleotidase_eu"/>
</dbReference>
<evidence type="ECO:0000313" key="11">
    <source>
        <dbReference type="Proteomes" id="UP000749559"/>
    </source>
</evidence>
<dbReference type="Gene3D" id="1.10.150.340">
    <property type="entry name" value="Pyrimidine 5'-nucleotidase (UMPH-1), N-terminal domain"/>
    <property type="match status" value="1"/>
</dbReference>
<sequence length="288" mass="33151">MEALLTKQGVYMRDPAYVEQLVKEIVSAGKDKLQVIADFDMTLSRFSINGKRCPTCHSVLDDSSELPESYKTTAHGLRAKYYPIEISTEKTTEEKIPYMVDWWTQAHDLLVTCNLTKSKLRDIVRDSEIVLRDGCNWFLDELHKHKLPLLIFSAGVGDIIIEVLLHQHEMYENIKIVSNFMNFNNQGVLTGFKGELIHTYNKNKSAIHKSDYFEKLAKRENVILLGDSVGDLRMADGCKYSKNVLKIGFLNDKVEERMDTYKNLYDIVLVADETMDVPNSILREVFRM</sequence>
<comment type="similarity">
    <text evidence="2 9">Belongs to the pyrimidine 5'-nucleotidase family.</text>
</comment>
<organism evidence="10 11">
    <name type="scientific">Owenia fusiformis</name>
    <name type="common">Polychaete worm</name>
    <dbReference type="NCBI Taxonomy" id="6347"/>
    <lineage>
        <taxon>Eukaryota</taxon>
        <taxon>Metazoa</taxon>
        <taxon>Spiralia</taxon>
        <taxon>Lophotrochozoa</taxon>
        <taxon>Annelida</taxon>
        <taxon>Polychaeta</taxon>
        <taxon>Sedentaria</taxon>
        <taxon>Canalipalpata</taxon>
        <taxon>Sabellida</taxon>
        <taxon>Oweniida</taxon>
        <taxon>Oweniidae</taxon>
        <taxon>Owenia</taxon>
    </lineage>
</organism>
<dbReference type="GO" id="GO:0005737">
    <property type="term" value="C:cytoplasm"/>
    <property type="evidence" value="ECO:0007669"/>
    <property type="project" value="UniProtKB-SubCell"/>
</dbReference>
<dbReference type="SUPFAM" id="SSF56784">
    <property type="entry name" value="HAD-like"/>
    <property type="match status" value="1"/>
</dbReference>
<comment type="caution">
    <text evidence="10">The sequence shown here is derived from an EMBL/GenBank/DDBJ whole genome shotgun (WGS) entry which is preliminary data.</text>
</comment>
<reference evidence="10" key="1">
    <citation type="submission" date="2022-03" db="EMBL/GenBank/DDBJ databases">
        <authorList>
            <person name="Martin C."/>
        </authorList>
    </citation>
    <scope>NUCLEOTIDE SEQUENCE</scope>
</reference>
<evidence type="ECO:0000256" key="8">
    <source>
        <dbReference type="ARBA" id="ARBA00023080"/>
    </source>
</evidence>